<organism evidence="1 2">
    <name type="scientific">Streptomyces lomondensis</name>
    <dbReference type="NCBI Taxonomy" id="68229"/>
    <lineage>
        <taxon>Bacteria</taxon>
        <taxon>Bacillati</taxon>
        <taxon>Actinomycetota</taxon>
        <taxon>Actinomycetes</taxon>
        <taxon>Kitasatosporales</taxon>
        <taxon>Streptomycetaceae</taxon>
        <taxon>Streptomyces</taxon>
    </lineage>
</organism>
<evidence type="ECO:0000313" key="2">
    <source>
        <dbReference type="Proteomes" id="UP000617743"/>
    </source>
</evidence>
<keyword evidence="2" id="KW-1185">Reference proteome</keyword>
<proteinExistence type="predicted"/>
<reference evidence="2" key="1">
    <citation type="journal article" date="2019" name="Int. J. Syst. Evol. Microbiol.">
        <title>The Global Catalogue of Microorganisms (GCM) 10K type strain sequencing project: providing services to taxonomists for standard genome sequencing and annotation.</title>
        <authorList>
            <consortium name="The Broad Institute Genomics Platform"/>
            <consortium name="The Broad Institute Genome Sequencing Center for Infectious Disease"/>
            <person name="Wu L."/>
            <person name="Ma J."/>
        </authorList>
    </citation>
    <scope>NUCLEOTIDE SEQUENCE [LARGE SCALE GENOMIC DNA]</scope>
    <source>
        <strain evidence="2">JCM 4866</strain>
    </source>
</reference>
<dbReference type="Proteomes" id="UP000617743">
    <property type="component" value="Unassembled WGS sequence"/>
</dbReference>
<name>A0ABQ2XF01_9ACTN</name>
<evidence type="ECO:0000313" key="1">
    <source>
        <dbReference type="EMBL" id="GGX13559.1"/>
    </source>
</evidence>
<comment type="caution">
    <text evidence="1">The sequence shown here is derived from an EMBL/GenBank/DDBJ whole genome shotgun (WGS) entry which is preliminary data.</text>
</comment>
<accession>A0ABQ2XF01</accession>
<sequence length="53" mass="5494">MRTSRRAVTNPSGALYSLRGSASGVTTKNAISFGPGSLGMSTTGYLRLGQDML</sequence>
<protein>
    <submittedName>
        <fullName evidence="1">Uncharacterized protein</fullName>
    </submittedName>
</protein>
<gene>
    <name evidence="1" type="ORF">GCM10010383_49510</name>
</gene>
<dbReference type="EMBL" id="BMWC01000007">
    <property type="protein sequence ID" value="GGX13559.1"/>
    <property type="molecule type" value="Genomic_DNA"/>
</dbReference>